<feature type="compositionally biased region" description="Low complexity" evidence="1">
    <location>
        <begin position="241"/>
        <end position="252"/>
    </location>
</feature>
<proteinExistence type="predicted"/>
<accession>A0A9P7VJZ9</accession>
<dbReference type="EMBL" id="MU250551">
    <property type="protein sequence ID" value="KAG7442531.1"/>
    <property type="molecule type" value="Genomic_DNA"/>
</dbReference>
<gene>
    <name evidence="2" type="ORF">BT62DRAFT_922680</name>
</gene>
<feature type="compositionally biased region" description="Basic and acidic residues" evidence="1">
    <location>
        <begin position="146"/>
        <end position="160"/>
    </location>
</feature>
<protein>
    <submittedName>
        <fullName evidence="2">Uncharacterized protein</fullName>
    </submittedName>
</protein>
<comment type="caution">
    <text evidence="2">The sequence shown here is derived from an EMBL/GenBank/DDBJ whole genome shotgun (WGS) entry which is preliminary data.</text>
</comment>
<evidence type="ECO:0000313" key="3">
    <source>
        <dbReference type="Proteomes" id="UP000812287"/>
    </source>
</evidence>
<feature type="region of interest" description="Disordered" evidence="1">
    <location>
        <begin position="1"/>
        <end position="318"/>
    </location>
</feature>
<feature type="compositionally biased region" description="Basic residues" evidence="1">
    <location>
        <begin position="134"/>
        <end position="143"/>
    </location>
</feature>
<dbReference type="Proteomes" id="UP000812287">
    <property type="component" value="Unassembled WGS sequence"/>
</dbReference>
<name>A0A9P7VJZ9_9AGAR</name>
<evidence type="ECO:0000313" key="2">
    <source>
        <dbReference type="EMBL" id="KAG7442531.1"/>
    </source>
</evidence>
<keyword evidence="3" id="KW-1185">Reference proteome</keyword>
<dbReference type="GeneID" id="66106720"/>
<dbReference type="RefSeq" id="XP_043036031.1">
    <property type="nucleotide sequence ID" value="XM_043184423.1"/>
</dbReference>
<feature type="compositionally biased region" description="Low complexity" evidence="1">
    <location>
        <begin position="259"/>
        <end position="274"/>
    </location>
</feature>
<feature type="compositionally biased region" description="Polar residues" evidence="1">
    <location>
        <begin position="109"/>
        <end position="119"/>
    </location>
</feature>
<sequence>MPLGWLREPGLPPTCPETLSMSPPSRILTPAGPSAGWGSRIPMEEPYTPTMPISKLPSRQPETHTDISTSGASQKLAPPAQGEGSQGTGLSGGYSWIGTLPSHLITTAHYDSSSRPSSVEQKKSEPAKSSLSTRRSRPSRSMRKPSTTDRGEHEGDEKTQKGWAPPPLQGTSSSPRDLSPLSESHPPMETPGPDQEAQSPEAKPRGGEEGLPLQTYSTPAEQTPSHLTLTQYLTPMGSGYPTMPTSPTSPSDDSWEVGSPTSSSFRSSTETSASIARNWREQEQRAEQGTMEFHPYQSSESPRATRDPVTPGDSPSTL</sequence>
<organism evidence="2 3">
    <name type="scientific">Guyanagaster necrorhizus</name>
    <dbReference type="NCBI Taxonomy" id="856835"/>
    <lineage>
        <taxon>Eukaryota</taxon>
        <taxon>Fungi</taxon>
        <taxon>Dikarya</taxon>
        <taxon>Basidiomycota</taxon>
        <taxon>Agaricomycotina</taxon>
        <taxon>Agaricomycetes</taxon>
        <taxon>Agaricomycetidae</taxon>
        <taxon>Agaricales</taxon>
        <taxon>Marasmiineae</taxon>
        <taxon>Physalacriaceae</taxon>
        <taxon>Guyanagaster</taxon>
    </lineage>
</organism>
<feature type="compositionally biased region" description="Polar residues" evidence="1">
    <location>
        <begin position="214"/>
        <end position="233"/>
    </location>
</feature>
<reference evidence="2" key="1">
    <citation type="submission" date="2020-11" db="EMBL/GenBank/DDBJ databases">
        <title>Adaptations for nitrogen fixation in a non-lichenized fungal sporocarp promotes dispersal by wood-feeding termites.</title>
        <authorList>
            <consortium name="DOE Joint Genome Institute"/>
            <person name="Koch R.A."/>
            <person name="Yoon G."/>
            <person name="Arayal U."/>
            <person name="Lail K."/>
            <person name="Amirebrahimi M."/>
            <person name="Labutti K."/>
            <person name="Lipzen A."/>
            <person name="Riley R."/>
            <person name="Barry K."/>
            <person name="Henrissat B."/>
            <person name="Grigoriev I.V."/>
            <person name="Herr J.R."/>
            <person name="Aime M.C."/>
        </authorList>
    </citation>
    <scope>NUCLEOTIDE SEQUENCE</scope>
    <source>
        <strain evidence="2">MCA 3950</strain>
    </source>
</reference>
<dbReference type="AlphaFoldDB" id="A0A9P7VJZ9"/>
<evidence type="ECO:0000256" key="1">
    <source>
        <dbReference type="SAM" id="MobiDB-lite"/>
    </source>
</evidence>